<reference evidence="2" key="1">
    <citation type="submission" date="2019-06" db="EMBL/GenBank/DDBJ databases">
        <title>The complete genome of Emcibacter congregatus ZYLT.</title>
        <authorList>
            <person name="Zhao Z."/>
        </authorList>
    </citation>
    <scope>NUCLEOTIDE SEQUENCE [LARGE SCALE GENOMIC DNA]</scope>
    <source>
        <strain evidence="2">MCCC 1A06723</strain>
    </source>
</reference>
<comment type="caution">
    <text evidence="1">The sequence shown here is derived from an EMBL/GenBank/DDBJ whole genome shotgun (WGS) entry which is preliminary data.</text>
</comment>
<accession>A0A501PBS2</accession>
<dbReference type="Pfam" id="PF05402">
    <property type="entry name" value="PqqD"/>
    <property type="match status" value="1"/>
</dbReference>
<dbReference type="EMBL" id="VFIY01000018">
    <property type="protein sequence ID" value="TPD57314.1"/>
    <property type="molecule type" value="Genomic_DNA"/>
</dbReference>
<name>A0A501PBS2_9PROT</name>
<dbReference type="InterPro" id="IPR027599">
    <property type="entry name" value="PqqD-rel_X"/>
</dbReference>
<protein>
    <submittedName>
        <fullName evidence="1">HPr-rel-A system PqqD family peptide chaperone</fullName>
    </submittedName>
</protein>
<sequence length="99" mass="11492">MSLYETAVFRVGDTAGFLWKNWDDAYVIFDPRSGHTQAMNIFAREILAIIEEKPSTLDQVCNELERVMEEKISEDIRLNIRQTMAEFDKMGLIEPTYGQ</sequence>
<gene>
    <name evidence="1" type="ORF">FIV46_14390</name>
</gene>
<dbReference type="NCBIfam" id="TIGR04353">
    <property type="entry name" value="PqqD_rel_X"/>
    <property type="match status" value="1"/>
</dbReference>
<evidence type="ECO:0000313" key="2">
    <source>
        <dbReference type="Proteomes" id="UP000319148"/>
    </source>
</evidence>
<dbReference type="InterPro" id="IPR008792">
    <property type="entry name" value="PQQD"/>
</dbReference>
<dbReference type="Proteomes" id="UP000319148">
    <property type="component" value="Unassembled WGS sequence"/>
</dbReference>
<organism evidence="1 2">
    <name type="scientific">Emcibacter nanhaiensis</name>
    <dbReference type="NCBI Taxonomy" id="1505037"/>
    <lineage>
        <taxon>Bacteria</taxon>
        <taxon>Pseudomonadati</taxon>
        <taxon>Pseudomonadota</taxon>
        <taxon>Alphaproteobacteria</taxon>
        <taxon>Emcibacterales</taxon>
        <taxon>Emcibacteraceae</taxon>
        <taxon>Emcibacter</taxon>
    </lineage>
</organism>
<dbReference type="OrthoDB" id="8480751at2"/>
<keyword evidence="2" id="KW-1185">Reference proteome</keyword>
<dbReference type="AlphaFoldDB" id="A0A501PBS2"/>
<dbReference type="RefSeq" id="WP_139941629.1">
    <property type="nucleotide sequence ID" value="NZ_JBHSYP010000005.1"/>
</dbReference>
<proteinExistence type="predicted"/>
<evidence type="ECO:0000313" key="1">
    <source>
        <dbReference type="EMBL" id="TPD57314.1"/>
    </source>
</evidence>